<dbReference type="AlphaFoldDB" id="D4MKM6"/>
<protein>
    <recommendedName>
        <fullName evidence="4">DUF4320 family protein</fullName>
    </recommendedName>
</protein>
<organism evidence="2 3">
    <name type="scientific">[Eubacterium] siraeum V10Sc8a</name>
    <dbReference type="NCBI Taxonomy" id="717961"/>
    <lineage>
        <taxon>Bacteria</taxon>
        <taxon>Bacillati</taxon>
        <taxon>Bacillota</taxon>
        <taxon>Clostridia</taxon>
        <taxon>Eubacteriales</taxon>
        <taxon>Oscillospiraceae</taxon>
        <taxon>Oscillospiraceae incertae sedis</taxon>
    </lineage>
</organism>
<name>D4MKM6_9FIRM</name>
<accession>D4MKM6</accession>
<sequence length="130" mass="14353">MKKLLKSKRGEGYFDIVIVVLVVVMVIALIMAVAPVVSAKIQLDNYADELVREAEISGRIGSETMARAQVLTERTGIAPRIEWSRTGKVQLNQEFTVTCTYKMDIGFGEFGSFPVTLTAKASGKSEVYFK</sequence>
<proteinExistence type="predicted"/>
<dbReference type="KEGG" id="esr:ES1_13180"/>
<keyword evidence="1" id="KW-0472">Membrane</keyword>
<reference evidence="2 3" key="1">
    <citation type="submission" date="2010-03" db="EMBL/GenBank/DDBJ databases">
        <title>The genome sequence of Eubacterium siraeum V10Sc8a.</title>
        <authorList>
            <consortium name="metaHIT consortium -- http://www.metahit.eu/"/>
            <person name="Pajon A."/>
            <person name="Turner K."/>
            <person name="Parkhill J."/>
            <person name="Duncan S."/>
            <person name="Flint H."/>
        </authorList>
    </citation>
    <scope>NUCLEOTIDE SEQUENCE [LARGE SCALE GENOMIC DNA]</scope>
    <source>
        <strain evidence="2 3">V10Sc8a</strain>
    </source>
</reference>
<evidence type="ECO:0000256" key="1">
    <source>
        <dbReference type="SAM" id="Phobius"/>
    </source>
</evidence>
<evidence type="ECO:0000313" key="2">
    <source>
        <dbReference type="EMBL" id="CBL34309.1"/>
    </source>
</evidence>
<evidence type="ECO:0000313" key="3">
    <source>
        <dbReference type="Proteomes" id="UP000007050"/>
    </source>
</evidence>
<keyword evidence="1" id="KW-1133">Transmembrane helix</keyword>
<reference evidence="2 3" key="2">
    <citation type="submission" date="2010-03" db="EMBL/GenBank/DDBJ databases">
        <authorList>
            <person name="Pajon A."/>
        </authorList>
    </citation>
    <scope>NUCLEOTIDE SEQUENCE [LARGE SCALE GENOMIC DNA]</scope>
    <source>
        <strain evidence="2 3">V10Sc8a</strain>
    </source>
</reference>
<dbReference type="EMBL" id="FP929059">
    <property type="protein sequence ID" value="CBL34309.1"/>
    <property type="molecule type" value="Genomic_DNA"/>
</dbReference>
<feature type="transmembrane region" description="Helical" evidence="1">
    <location>
        <begin position="12"/>
        <end position="34"/>
    </location>
</feature>
<evidence type="ECO:0008006" key="4">
    <source>
        <dbReference type="Google" id="ProtNLM"/>
    </source>
</evidence>
<dbReference type="PATRIC" id="fig|717961.3.peg.1403"/>
<dbReference type="BioCyc" id="ESIR717961:G136L-1084-MONOMER"/>
<dbReference type="HOGENOM" id="CLU_137269_0_0_9"/>
<dbReference type="Proteomes" id="UP000007050">
    <property type="component" value="Chromosome"/>
</dbReference>
<keyword evidence="1" id="KW-0812">Transmembrane</keyword>
<dbReference type="Pfam" id="PF14208">
    <property type="entry name" value="DUF4320"/>
    <property type="match status" value="1"/>
</dbReference>
<dbReference type="InterPro" id="IPR025469">
    <property type="entry name" value="DUF4320"/>
</dbReference>
<gene>
    <name evidence="2" type="ORF">ES1_13180</name>
</gene>